<proteinExistence type="predicted"/>
<feature type="chain" id="PRO_5044789977" evidence="1">
    <location>
        <begin position="18"/>
        <end position="219"/>
    </location>
</feature>
<dbReference type="Gene3D" id="3.15.10.50">
    <property type="match status" value="1"/>
</dbReference>
<evidence type="ECO:0000256" key="1">
    <source>
        <dbReference type="SAM" id="SignalP"/>
    </source>
</evidence>
<keyword evidence="1" id="KW-0732">Signal</keyword>
<keyword evidence="3" id="KW-1185">Reference proteome</keyword>
<gene>
    <name evidence="2" type="ORF">AAG570_002415</name>
</gene>
<organism evidence="2 3">
    <name type="scientific">Ranatra chinensis</name>
    <dbReference type="NCBI Taxonomy" id="642074"/>
    <lineage>
        <taxon>Eukaryota</taxon>
        <taxon>Metazoa</taxon>
        <taxon>Ecdysozoa</taxon>
        <taxon>Arthropoda</taxon>
        <taxon>Hexapoda</taxon>
        <taxon>Insecta</taxon>
        <taxon>Pterygota</taxon>
        <taxon>Neoptera</taxon>
        <taxon>Paraneoptera</taxon>
        <taxon>Hemiptera</taxon>
        <taxon>Heteroptera</taxon>
        <taxon>Panheteroptera</taxon>
        <taxon>Nepomorpha</taxon>
        <taxon>Nepidae</taxon>
        <taxon>Ranatrinae</taxon>
        <taxon>Ranatra</taxon>
    </lineage>
</organism>
<protein>
    <submittedName>
        <fullName evidence="2">Uncharacterized protein</fullName>
    </submittedName>
</protein>
<evidence type="ECO:0000313" key="3">
    <source>
        <dbReference type="Proteomes" id="UP001558652"/>
    </source>
</evidence>
<feature type="signal peptide" evidence="1">
    <location>
        <begin position="1"/>
        <end position="17"/>
    </location>
</feature>
<dbReference type="Proteomes" id="UP001558652">
    <property type="component" value="Unassembled WGS sequence"/>
</dbReference>
<comment type="caution">
    <text evidence="2">The sequence shown here is derived from an EMBL/GenBank/DDBJ whole genome shotgun (WGS) entry which is preliminary data.</text>
</comment>
<dbReference type="InterPro" id="IPR020234">
    <property type="entry name" value="Mite_allergen_group-7"/>
</dbReference>
<dbReference type="EMBL" id="JBFDAA010000012">
    <property type="protein sequence ID" value="KAL1123330.1"/>
    <property type="molecule type" value="Genomic_DNA"/>
</dbReference>
<dbReference type="AlphaFoldDB" id="A0ABD0Y7G9"/>
<sequence>MLKVSLYVLLAVTGALSTPLDDLFDEALWEAGQNMIKKGLDKIDLPHFDKQFSEHIIGPININGDVFVHNGVFKNLSSIYRIGSIGYQNLTDGTIVVTASLGMKEVELMYEFGYKVMFFSSHKTINAQCTENEITVEVALTYDDQHNCQVKLNKASVDKLGGFVIDITPKGVISNLEGRLLTSGLNRLADISRSFINQNLLSVLSKAMQSVDVCSMLPF</sequence>
<dbReference type="Pfam" id="PF16984">
    <property type="entry name" value="Grp7_allergen"/>
    <property type="match status" value="1"/>
</dbReference>
<reference evidence="2 3" key="1">
    <citation type="submission" date="2024-07" db="EMBL/GenBank/DDBJ databases">
        <title>Chromosome-level genome assembly of the water stick insect Ranatra chinensis (Heteroptera: Nepidae).</title>
        <authorList>
            <person name="Liu X."/>
        </authorList>
    </citation>
    <scope>NUCLEOTIDE SEQUENCE [LARGE SCALE GENOMIC DNA]</scope>
    <source>
        <strain evidence="2">Cailab_2021Rc</strain>
        <tissue evidence="2">Muscle</tissue>
    </source>
</reference>
<accession>A0ABD0Y7G9</accession>
<evidence type="ECO:0000313" key="2">
    <source>
        <dbReference type="EMBL" id="KAL1123330.1"/>
    </source>
</evidence>
<dbReference type="InterPro" id="IPR038602">
    <property type="entry name" value="Mite_allergen_7_sf"/>
</dbReference>
<name>A0ABD0Y7G9_9HEMI</name>